<dbReference type="EMBL" id="CP001101">
    <property type="protein sequence ID" value="ACE04941.1"/>
    <property type="molecule type" value="Genomic_DNA"/>
</dbReference>
<evidence type="ECO:0000256" key="2">
    <source>
        <dbReference type="ARBA" id="ARBA00007261"/>
    </source>
</evidence>
<comment type="cofactor">
    <cofactor evidence="1">
        <name>Zn(2+)</name>
        <dbReference type="ChEBI" id="CHEBI:29105"/>
    </cofactor>
</comment>
<protein>
    <submittedName>
        <fullName evidence="11">Peptidase M16 domain protein</fullName>
    </submittedName>
</protein>
<dbReference type="PANTHER" id="PTHR43690">
    <property type="entry name" value="NARDILYSIN"/>
    <property type="match status" value="1"/>
</dbReference>
<dbReference type="OrthoDB" id="9811314at2"/>
<evidence type="ECO:0000259" key="10">
    <source>
        <dbReference type="Pfam" id="PF05193"/>
    </source>
</evidence>
<feature type="domain" description="Peptidase M16 C-terminal" evidence="10">
    <location>
        <begin position="270"/>
        <end position="440"/>
    </location>
</feature>
<dbReference type="GO" id="GO:0006508">
    <property type="term" value="P:proteolysis"/>
    <property type="evidence" value="ECO:0007669"/>
    <property type="project" value="UniProtKB-KW"/>
</dbReference>
<evidence type="ECO:0000256" key="5">
    <source>
        <dbReference type="ARBA" id="ARBA00022801"/>
    </source>
</evidence>
<dbReference type="STRING" id="331678.Cphamn1_2031"/>
<evidence type="ECO:0000313" key="11">
    <source>
        <dbReference type="EMBL" id="ACE04941.1"/>
    </source>
</evidence>
<keyword evidence="3" id="KW-0645">Protease</keyword>
<gene>
    <name evidence="11" type="ordered locus">Cphamn1_2031</name>
</gene>
<dbReference type="HOGENOM" id="CLU_306466_0_0_10"/>
<evidence type="ECO:0000256" key="4">
    <source>
        <dbReference type="ARBA" id="ARBA00022723"/>
    </source>
</evidence>
<dbReference type="InterPro" id="IPR050626">
    <property type="entry name" value="Peptidase_M16"/>
</dbReference>
<evidence type="ECO:0000256" key="1">
    <source>
        <dbReference type="ARBA" id="ARBA00001947"/>
    </source>
</evidence>
<dbReference type="AlphaFoldDB" id="B3EMK2"/>
<feature type="domain" description="Peptidase M16 N-terminal" evidence="9">
    <location>
        <begin position="603"/>
        <end position="694"/>
    </location>
</feature>
<feature type="domain" description="Peptidase M16 N-terminal" evidence="9">
    <location>
        <begin position="73"/>
        <end position="113"/>
    </location>
</feature>
<dbReference type="Gene3D" id="3.30.830.10">
    <property type="entry name" value="Metalloenzyme, LuxS/M16 peptidase-like"/>
    <property type="match status" value="4"/>
</dbReference>
<dbReference type="InterPro" id="IPR007863">
    <property type="entry name" value="Peptidase_M16_C"/>
</dbReference>
<dbReference type="SUPFAM" id="SSF63411">
    <property type="entry name" value="LuxS/MPP-like metallohydrolase"/>
    <property type="match status" value="4"/>
</dbReference>
<proteinExistence type="inferred from homology"/>
<evidence type="ECO:0000256" key="7">
    <source>
        <dbReference type="ARBA" id="ARBA00023049"/>
    </source>
</evidence>
<feature type="domain" description="Peptidase M16 C-terminal" evidence="10">
    <location>
        <begin position="751"/>
        <end position="882"/>
    </location>
</feature>
<name>B3EMK2_CHLPB</name>
<dbReference type="KEGG" id="cpb:Cphamn1_2031"/>
<organism evidence="11">
    <name type="scientific">Chlorobium phaeobacteroides (strain BS1)</name>
    <dbReference type="NCBI Taxonomy" id="331678"/>
    <lineage>
        <taxon>Bacteria</taxon>
        <taxon>Pseudomonadati</taxon>
        <taxon>Chlorobiota</taxon>
        <taxon>Chlorobiia</taxon>
        <taxon>Chlorobiales</taxon>
        <taxon>Chlorobiaceae</taxon>
        <taxon>Chlorobium/Pelodictyon group</taxon>
        <taxon>Chlorobium</taxon>
    </lineage>
</organism>
<comment type="similarity">
    <text evidence="2 8">Belongs to the peptidase M16 family.</text>
</comment>
<dbReference type="Pfam" id="PF05193">
    <property type="entry name" value="Peptidase_M16_C"/>
    <property type="match status" value="2"/>
</dbReference>
<keyword evidence="5" id="KW-0378">Hydrolase</keyword>
<dbReference type="PANTHER" id="PTHR43690:SF17">
    <property type="entry name" value="PROTEIN YHJJ"/>
    <property type="match status" value="1"/>
</dbReference>
<keyword evidence="4" id="KW-0479">Metal-binding</keyword>
<dbReference type="InterPro" id="IPR011765">
    <property type="entry name" value="Pept_M16_N"/>
</dbReference>
<dbReference type="GO" id="GO:0004222">
    <property type="term" value="F:metalloendopeptidase activity"/>
    <property type="evidence" value="ECO:0007669"/>
    <property type="project" value="InterPro"/>
</dbReference>
<dbReference type="eggNOG" id="COG0612">
    <property type="taxonomic scope" value="Bacteria"/>
</dbReference>
<keyword evidence="7" id="KW-0482">Metalloprotease</keyword>
<dbReference type="InterPro" id="IPR001431">
    <property type="entry name" value="Pept_M16_Zn_BS"/>
</dbReference>
<dbReference type="Pfam" id="PF00675">
    <property type="entry name" value="Peptidase_M16"/>
    <property type="match status" value="2"/>
</dbReference>
<evidence type="ECO:0000256" key="3">
    <source>
        <dbReference type="ARBA" id="ARBA00022670"/>
    </source>
</evidence>
<evidence type="ECO:0000259" key="9">
    <source>
        <dbReference type="Pfam" id="PF00675"/>
    </source>
</evidence>
<evidence type="ECO:0000256" key="6">
    <source>
        <dbReference type="ARBA" id="ARBA00022833"/>
    </source>
</evidence>
<keyword evidence="6" id="KW-0862">Zinc</keyword>
<reference evidence="11" key="1">
    <citation type="submission" date="2008-06" db="EMBL/GenBank/DDBJ databases">
        <title>Complete sequence of Chlorobium phaeobacteroides BS1.</title>
        <authorList>
            <consortium name="US DOE Joint Genome Institute"/>
            <person name="Lucas S."/>
            <person name="Copeland A."/>
            <person name="Lapidus A."/>
            <person name="Glavina del Rio T."/>
            <person name="Dalin E."/>
            <person name="Tice H."/>
            <person name="Bruce D."/>
            <person name="Goodwin L."/>
            <person name="Pitluck S."/>
            <person name="Schmutz J."/>
            <person name="Larimer F."/>
            <person name="Land M."/>
            <person name="Hauser L."/>
            <person name="Kyrpides N."/>
            <person name="Ovchinnikova G."/>
            <person name="Li T."/>
            <person name="Liu Z."/>
            <person name="Zhao F."/>
            <person name="Overmann J."/>
            <person name="Bryant D.A."/>
            <person name="Richardson P."/>
        </authorList>
    </citation>
    <scope>NUCLEOTIDE SEQUENCE [LARGE SCALE GENOMIC DNA]</scope>
    <source>
        <strain evidence="11">BS1</strain>
    </source>
</reference>
<accession>B3EMK2</accession>
<dbReference type="GO" id="GO:0046872">
    <property type="term" value="F:metal ion binding"/>
    <property type="evidence" value="ECO:0007669"/>
    <property type="project" value="UniProtKB-KW"/>
</dbReference>
<evidence type="ECO:0000256" key="8">
    <source>
        <dbReference type="RuleBase" id="RU004447"/>
    </source>
</evidence>
<dbReference type="PROSITE" id="PS00143">
    <property type="entry name" value="INSULINASE"/>
    <property type="match status" value="1"/>
</dbReference>
<sequence>MILFLSSSTYTPLLNRLVAICTSCIVFFHLLSCTAMSPENKYSYVSIPDDPLHTRIYTLENGLTVYMSPKKDEPRIYTSIAVRAGSKNDPAETTGLAHYLEHMLFKGTDSIGALDYDQEKIELQKIIDLYEEYRSTDDPDKRADIYRQIDSTSNFAAKLTIPNEYDKLLSSIGARGTNAYTWVEQTVYLNDIPSNQLEKWLSIEAERFRSPVMRLFHTELETVYEEKNMTMDSDSRKIWENLFAGLFRNHTYGTQTTIGEAEHLKNPSIKNVIEYYRAWYVPNNMAICLAGDFDPDETIKLIDEKFSALVPGEIPAFTPAGEDPIIKPEITRVKGPEAEELVMGFRFGGSGSRDMDILTLIDKILYNHTAGLIDLSLNQEQRVLDAGSMVVEMKDYSAHILSAKPREGQSLDEVRDLLLEQIEKVRTGDFPDWLLEAVINDLKLEELKTYESNKGRAESFVDAFVLGLDWSSVEGRIDRLNRITKKEIVEFAQERYGENYIAIYKEHGKDALAPKIEKPPITPLTVNRDRTSTFAENILSQKTGEIDPVFVDFDKDIQSLEITSGTPLFTVTNTDNTLFSLYYVFDTGTNHSKTIDLALDYLGYLGTSGHSPAEFSQEMYKIGASFSAFTSDDHLYLKLSGLQENFDAALDMLEELLTDAQPNTEALEKLKAGVLKERADDKLSKRKILFEAMYNFGRYGSSSPFTNVLDNKELQQISSEELLEEIDTLIHYRHRVLYYGPEKPENIAGKLSGLPHLKEKLNPLPASEPFREIGQEESRVYVVDYDMTQAELLMLSRDRLYDAQEVPLITLFNEYYGGGMSSVVFQELREAKALAYSVFSVYRIPRDKDEHHYIFSYIGTQADKLPEALDGITELLENLPESPDLLATAKEAIRGKIRTDRITKSKILFTREEAEKLGLNHDIRKDIFEKVDRFGFNDIAAFHKDRFADKRYTLLVLGKKENLDMETLGRFGTVTSLTLEDVFGY</sequence>
<dbReference type="InterPro" id="IPR011249">
    <property type="entry name" value="Metalloenz_LuxS/M16"/>
</dbReference>